<evidence type="ECO:0000259" key="10">
    <source>
        <dbReference type="Pfam" id="PF02223"/>
    </source>
</evidence>
<dbReference type="HAMAP" id="MF_00165">
    <property type="entry name" value="Thymidylate_kinase"/>
    <property type="match status" value="1"/>
</dbReference>
<dbReference type="Gene3D" id="3.40.50.300">
    <property type="entry name" value="P-loop containing nucleotide triphosphate hydrolases"/>
    <property type="match status" value="1"/>
</dbReference>
<dbReference type="OrthoDB" id="425602at2759"/>
<evidence type="ECO:0000256" key="6">
    <source>
        <dbReference type="ARBA" id="ARBA00022727"/>
    </source>
</evidence>
<keyword evidence="9" id="KW-0067">ATP-binding</keyword>
<name>A0A232F0V1_9HYME</name>
<dbReference type="FunFam" id="3.40.50.300:FF:000679">
    <property type="entry name" value="Thymidylate kinase"/>
    <property type="match status" value="1"/>
</dbReference>
<dbReference type="InterPro" id="IPR039430">
    <property type="entry name" value="Thymidylate_kin-like_dom"/>
</dbReference>
<dbReference type="InterPro" id="IPR018094">
    <property type="entry name" value="Thymidylate_kinase"/>
</dbReference>
<comment type="pathway">
    <text evidence="1">Pyrimidine metabolism; dTTP biosynthesis.</text>
</comment>
<keyword evidence="8" id="KW-0418">Kinase</keyword>
<dbReference type="PROSITE" id="PS01331">
    <property type="entry name" value="THYMIDYLATE_KINASE"/>
    <property type="match status" value="1"/>
</dbReference>
<evidence type="ECO:0000256" key="5">
    <source>
        <dbReference type="ARBA" id="ARBA00022679"/>
    </source>
</evidence>
<dbReference type="GO" id="GO:0005739">
    <property type="term" value="C:mitochondrion"/>
    <property type="evidence" value="ECO:0007669"/>
    <property type="project" value="TreeGrafter"/>
</dbReference>
<feature type="non-terminal residue" evidence="11">
    <location>
        <position position="1"/>
    </location>
</feature>
<sequence length="262" mass="29535">IERKKKVKPKPKQNNRCRIFFLLTSRPLSDGLATRGRYPADIRQNPLVSIVRTMARGAFIVLEGLDRAGKSTQVSMIVEALKERNVPVERRVFPDRSTAIGGIINDYLAKKIELAPEAVHLLFSANRWECKDGILETLEKGRTLIVDRYAASGAAYSAATTGRPLSWCTSPDQGLPAPDLVLYLDVTPETQQQRSNWGEERFERAETQRKVAENFRKLSESGNWAFVEAGLDKLEVHRELLQKVLDVLEGCKDKPIGKLYED</sequence>
<dbReference type="CDD" id="cd01672">
    <property type="entry name" value="TMPK"/>
    <property type="match status" value="1"/>
</dbReference>
<dbReference type="SUPFAM" id="SSF52540">
    <property type="entry name" value="P-loop containing nucleoside triphosphate hydrolases"/>
    <property type="match status" value="1"/>
</dbReference>
<evidence type="ECO:0000256" key="1">
    <source>
        <dbReference type="ARBA" id="ARBA00004992"/>
    </source>
</evidence>
<comment type="similarity">
    <text evidence="2">Belongs to the thymidylate kinase family.</text>
</comment>
<evidence type="ECO:0000256" key="8">
    <source>
        <dbReference type="ARBA" id="ARBA00022777"/>
    </source>
</evidence>
<evidence type="ECO:0000256" key="4">
    <source>
        <dbReference type="ARBA" id="ARBA00017144"/>
    </source>
</evidence>
<dbReference type="PANTHER" id="PTHR10344:SF1">
    <property type="entry name" value="THYMIDYLATE KINASE"/>
    <property type="match status" value="1"/>
</dbReference>
<evidence type="ECO:0000256" key="9">
    <source>
        <dbReference type="ARBA" id="ARBA00022840"/>
    </source>
</evidence>
<dbReference type="PANTHER" id="PTHR10344">
    <property type="entry name" value="THYMIDYLATE KINASE"/>
    <property type="match status" value="1"/>
</dbReference>
<dbReference type="STRING" id="543379.A0A232F0V1"/>
<dbReference type="EMBL" id="NNAY01001342">
    <property type="protein sequence ID" value="OXU24301.1"/>
    <property type="molecule type" value="Genomic_DNA"/>
</dbReference>
<dbReference type="GO" id="GO:0006233">
    <property type="term" value="P:dTDP biosynthetic process"/>
    <property type="evidence" value="ECO:0007669"/>
    <property type="project" value="InterPro"/>
</dbReference>
<dbReference type="NCBIfam" id="TIGR00041">
    <property type="entry name" value="DTMP_kinase"/>
    <property type="match status" value="1"/>
</dbReference>
<keyword evidence="5" id="KW-0808">Transferase</keyword>
<gene>
    <name evidence="11" type="ORF">TSAR_016945</name>
</gene>
<keyword evidence="6" id="KW-0545">Nucleotide biosynthesis</keyword>
<proteinExistence type="inferred from homology"/>
<dbReference type="GO" id="GO:0005829">
    <property type="term" value="C:cytosol"/>
    <property type="evidence" value="ECO:0007669"/>
    <property type="project" value="TreeGrafter"/>
</dbReference>
<dbReference type="InterPro" id="IPR018095">
    <property type="entry name" value="Thymidylate_kin_CS"/>
</dbReference>
<feature type="domain" description="Thymidylate kinase-like" evidence="10">
    <location>
        <begin position="62"/>
        <end position="239"/>
    </location>
</feature>
<dbReference type="GO" id="GO:0005524">
    <property type="term" value="F:ATP binding"/>
    <property type="evidence" value="ECO:0007669"/>
    <property type="project" value="UniProtKB-KW"/>
</dbReference>
<dbReference type="GO" id="GO:0004798">
    <property type="term" value="F:dTMP kinase activity"/>
    <property type="evidence" value="ECO:0007669"/>
    <property type="project" value="UniProtKB-EC"/>
</dbReference>
<keyword evidence="12" id="KW-1185">Reference proteome</keyword>
<dbReference type="GO" id="GO:0004550">
    <property type="term" value="F:nucleoside diphosphate kinase activity"/>
    <property type="evidence" value="ECO:0007669"/>
    <property type="project" value="TreeGrafter"/>
</dbReference>
<evidence type="ECO:0000313" key="12">
    <source>
        <dbReference type="Proteomes" id="UP000215335"/>
    </source>
</evidence>
<dbReference type="EC" id="2.7.4.9" evidence="3"/>
<keyword evidence="7" id="KW-0547">Nucleotide-binding</keyword>
<evidence type="ECO:0000256" key="7">
    <source>
        <dbReference type="ARBA" id="ARBA00022741"/>
    </source>
</evidence>
<dbReference type="Proteomes" id="UP000215335">
    <property type="component" value="Unassembled WGS sequence"/>
</dbReference>
<evidence type="ECO:0000313" key="11">
    <source>
        <dbReference type="EMBL" id="OXU24301.1"/>
    </source>
</evidence>
<evidence type="ECO:0000256" key="2">
    <source>
        <dbReference type="ARBA" id="ARBA00009776"/>
    </source>
</evidence>
<evidence type="ECO:0000256" key="3">
    <source>
        <dbReference type="ARBA" id="ARBA00012980"/>
    </source>
</evidence>
<accession>A0A232F0V1</accession>
<dbReference type="GO" id="GO:0006235">
    <property type="term" value="P:dTTP biosynthetic process"/>
    <property type="evidence" value="ECO:0007669"/>
    <property type="project" value="TreeGrafter"/>
</dbReference>
<reference evidence="11 12" key="1">
    <citation type="journal article" date="2017" name="Curr. Biol.">
        <title>The Evolution of Venom by Co-option of Single-Copy Genes.</title>
        <authorList>
            <person name="Martinson E.O."/>
            <person name="Mrinalini"/>
            <person name="Kelkar Y.D."/>
            <person name="Chang C.H."/>
            <person name="Werren J.H."/>
        </authorList>
    </citation>
    <scope>NUCLEOTIDE SEQUENCE [LARGE SCALE GENOMIC DNA]</scope>
    <source>
        <strain evidence="11 12">Alberta</strain>
        <tissue evidence="11">Whole body</tissue>
    </source>
</reference>
<dbReference type="AlphaFoldDB" id="A0A232F0V1"/>
<dbReference type="InterPro" id="IPR027417">
    <property type="entry name" value="P-loop_NTPase"/>
</dbReference>
<dbReference type="GO" id="GO:0005634">
    <property type="term" value="C:nucleus"/>
    <property type="evidence" value="ECO:0007669"/>
    <property type="project" value="TreeGrafter"/>
</dbReference>
<dbReference type="Pfam" id="PF02223">
    <property type="entry name" value="Thymidylate_kin"/>
    <property type="match status" value="1"/>
</dbReference>
<dbReference type="GO" id="GO:0006227">
    <property type="term" value="P:dUDP biosynthetic process"/>
    <property type="evidence" value="ECO:0007669"/>
    <property type="project" value="TreeGrafter"/>
</dbReference>
<protein>
    <recommendedName>
        <fullName evidence="4">Thymidylate kinase</fullName>
        <ecNumber evidence="3">2.7.4.9</ecNumber>
    </recommendedName>
</protein>
<comment type="caution">
    <text evidence="11">The sequence shown here is derived from an EMBL/GenBank/DDBJ whole genome shotgun (WGS) entry which is preliminary data.</text>
</comment>
<organism evidence="11 12">
    <name type="scientific">Trichomalopsis sarcophagae</name>
    <dbReference type="NCBI Taxonomy" id="543379"/>
    <lineage>
        <taxon>Eukaryota</taxon>
        <taxon>Metazoa</taxon>
        <taxon>Ecdysozoa</taxon>
        <taxon>Arthropoda</taxon>
        <taxon>Hexapoda</taxon>
        <taxon>Insecta</taxon>
        <taxon>Pterygota</taxon>
        <taxon>Neoptera</taxon>
        <taxon>Endopterygota</taxon>
        <taxon>Hymenoptera</taxon>
        <taxon>Apocrita</taxon>
        <taxon>Proctotrupomorpha</taxon>
        <taxon>Chalcidoidea</taxon>
        <taxon>Pteromalidae</taxon>
        <taxon>Pteromalinae</taxon>
        <taxon>Trichomalopsis</taxon>
    </lineage>
</organism>